<reference evidence="2" key="1">
    <citation type="submission" date="2016-10" db="EMBL/GenBank/DDBJ databases">
        <authorList>
            <person name="Varghese N."/>
            <person name="Submissions S."/>
        </authorList>
    </citation>
    <scope>NUCLEOTIDE SEQUENCE [LARGE SCALE GENOMIC DNA]</scope>
    <source>
        <strain evidence="2">DSM 23422</strain>
    </source>
</reference>
<dbReference type="InterPro" id="IPR018666">
    <property type="entry name" value="DUF2125"/>
</dbReference>
<keyword evidence="2" id="KW-1185">Reference proteome</keyword>
<dbReference type="OrthoDB" id="7625707at2"/>
<organism evidence="1 2">
    <name type="scientific">Sulfitobacter marinus</name>
    <dbReference type="NCBI Taxonomy" id="394264"/>
    <lineage>
        <taxon>Bacteria</taxon>
        <taxon>Pseudomonadati</taxon>
        <taxon>Pseudomonadota</taxon>
        <taxon>Alphaproteobacteria</taxon>
        <taxon>Rhodobacterales</taxon>
        <taxon>Roseobacteraceae</taxon>
        <taxon>Sulfitobacter</taxon>
    </lineage>
</organism>
<evidence type="ECO:0000313" key="2">
    <source>
        <dbReference type="Proteomes" id="UP000199239"/>
    </source>
</evidence>
<dbReference type="EMBL" id="FPAJ01000002">
    <property type="protein sequence ID" value="SFS64679.1"/>
    <property type="molecule type" value="Genomic_DNA"/>
</dbReference>
<dbReference type="Proteomes" id="UP000199239">
    <property type="component" value="Unassembled WGS sequence"/>
</dbReference>
<dbReference type="STRING" id="394264.SAMN04488040_1276"/>
<evidence type="ECO:0008006" key="3">
    <source>
        <dbReference type="Google" id="ProtNLM"/>
    </source>
</evidence>
<sequence length="334" mass="36251">MGKLVGILVIVAVFWCGWWALASAGMQRGISKWLDVRRSLGWQADVGGIEKQGFPLRLHAQLNDVAIADPNTGVAARMNQLDISAPTYWPGYVTVALPETPITLVTPDLRATLSAKSAAADLRLRPGRALQLQSLGLSGGAWSLDTATDNIVAADTVDLTMAQQATNTPVYALKLNADNLVPGSLARSFIGLSNDWPAVFDLFTADLMVTFDRVWNRRALEQHRPQPRAIDLRRAHFTWGDIEILATGDLTVDEVGLISGALSVKAENWPALLDMVESAGYLPPNMRPQAEQMLKGLAQMAGKTTGLDLTLSFQEGRMSMGFIPLGRAPRVILR</sequence>
<dbReference type="Pfam" id="PF09898">
    <property type="entry name" value="DUF2125"/>
    <property type="match status" value="1"/>
</dbReference>
<dbReference type="RefSeq" id="WP_093915530.1">
    <property type="nucleotide sequence ID" value="NZ_FPAJ01000002.1"/>
</dbReference>
<proteinExistence type="predicted"/>
<dbReference type="AlphaFoldDB" id="A0A1I6RIX2"/>
<evidence type="ECO:0000313" key="1">
    <source>
        <dbReference type="EMBL" id="SFS64679.1"/>
    </source>
</evidence>
<name>A0A1I6RIX2_9RHOB</name>
<accession>A0A1I6RIX2</accession>
<protein>
    <recommendedName>
        <fullName evidence="3">DUF2125 domain-containing protein</fullName>
    </recommendedName>
</protein>
<gene>
    <name evidence="1" type="ORF">SAMN04488040_1276</name>
</gene>